<evidence type="ECO:0008006" key="3">
    <source>
        <dbReference type="Google" id="ProtNLM"/>
    </source>
</evidence>
<dbReference type="Proteomes" id="UP000030101">
    <property type="component" value="Unassembled WGS sequence"/>
</dbReference>
<name>A0ABR4XME0_9PORP</name>
<protein>
    <recommendedName>
        <fullName evidence="3">Lipopolysaccharide-assembly</fullName>
    </recommendedName>
</protein>
<reference evidence="1 2" key="1">
    <citation type="submission" date="2014-08" db="EMBL/GenBank/DDBJ databases">
        <title>Porphyromonas canoris strain:OH2762 Genome sequencing.</title>
        <authorList>
            <person name="Wallis C."/>
            <person name="Deusch O."/>
            <person name="O'Flynn C."/>
            <person name="Davis I."/>
            <person name="Jospin G."/>
            <person name="Darling A.E."/>
            <person name="Coil D.A."/>
            <person name="Alexiev A."/>
            <person name="Horsfall A."/>
            <person name="Kirkwood N."/>
            <person name="Harris S."/>
            <person name="Eisen J.A."/>
        </authorList>
    </citation>
    <scope>NUCLEOTIDE SEQUENCE [LARGE SCALE GENOMIC DNA]</scope>
    <source>
        <strain evidence="2">COT-108 OH2762</strain>
    </source>
</reference>
<evidence type="ECO:0000313" key="2">
    <source>
        <dbReference type="Proteomes" id="UP000030101"/>
    </source>
</evidence>
<keyword evidence="2" id="KW-1185">Reference proteome</keyword>
<dbReference type="Pfam" id="PF04390">
    <property type="entry name" value="LptE"/>
    <property type="match status" value="1"/>
</dbReference>
<sequence>MLLILVASFAVSSCIPSYKLSGTSIDYTKIKSISIKDFGNLAPTVYPPLATRFSEELRDQFQKRTRLTQNKDKGDLELEGEIVGYDLTAEAIQENAYAAKTRLTMRVKVRYVNNKEEKKSFEREFTAYASFDSGLMFNDVQDALVDDISKDIINQIFNATVEDW</sequence>
<dbReference type="EMBL" id="JQZV01000006">
    <property type="protein sequence ID" value="KGN92986.1"/>
    <property type="molecule type" value="Genomic_DNA"/>
</dbReference>
<organism evidence="1 2">
    <name type="scientific">Porphyromonas canoris</name>
    <dbReference type="NCBI Taxonomy" id="36875"/>
    <lineage>
        <taxon>Bacteria</taxon>
        <taxon>Pseudomonadati</taxon>
        <taxon>Bacteroidota</taxon>
        <taxon>Bacteroidia</taxon>
        <taxon>Bacteroidales</taxon>
        <taxon>Porphyromonadaceae</taxon>
        <taxon>Porphyromonas</taxon>
    </lineage>
</organism>
<dbReference type="InterPro" id="IPR007485">
    <property type="entry name" value="LPS_assembly_LptE"/>
</dbReference>
<comment type="caution">
    <text evidence="1">The sequence shown here is derived from an EMBL/GenBank/DDBJ whole genome shotgun (WGS) entry which is preliminary data.</text>
</comment>
<proteinExistence type="predicted"/>
<gene>
    <name evidence="1" type="ORF">HQ43_03710</name>
</gene>
<evidence type="ECO:0000313" key="1">
    <source>
        <dbReference type="EMBL" id="KGN92986.1"/>
    </source>
</evidence>
<accession>A0ABR4XME0</accession>